<protein>
    <recommendedName>
        <fullName evidence="3">DUF674 domain-containing protein</fullName>
    </recommendedName>
</protein>
<evidence type="ECO:0000313" key="2">
    <source>
        <dbReference type="Proteomes" id="UP000826271"/>
    </source>
</evidence>
<dbReference type="PANTHER" id="PTHR33103:SF19">
    <property type="entry name" value="OS09G0544700 PROTEIN"/>
    <property type="match status" value="1"/>
</dbReference>
<organism evidence="1 2">
    <name type="scientific">Buddleja alternifolia</name>
    <dbReference type="NCBI Taxonomy" id="168488"/>
    <lineage>
        <taxon>Eukaryota</taxon>
        <taxon>Viridiplantae</taxon>
        <taxon>Streptophyta</taxon>
        <taxon>Embryophyta</taxon>
        <taxon>Tracheophyta</taxon>
        <taxon>Spermatophyta</taxon>
        <taxon>Magnoliopsida</taxon>
        <taxon>eudicotyledons</taxon>
        <taxon>Gunneridae</taxon>
        <taxon>Pentapetalae</taxon>
        <taxon>asterids</taxon>
        <taxon>lamiids</taxon>
        <taxon>Lamiales</taxon>
        <taxon>Scrophulariaceae</taxon>
        <taxon>Buddlejeae</taxon>
        <taxon>Buddleja</taxon>
    </lineage>
</organism>
<reference evidence="1" key="1">
    <citation type="submission" date="2019-10" db="EMBL/GenBank/DDBJ databases">
        <authorList>
            <person name="Zhang R."/>
            <person name="Pan Y."/>
            <person name="Wang J."/>
            <person name="Ma R."/>
            <person name="Yu S."/>
        </authorList>
    </citation>
    <scope>NUCLEOTIDE SEQUENCE</scope>
    <source>
        <strain evidence="1">LA-IB0</strain>
        <tissue evidence="1">Leaf</tissue>
    </source>
</reference>
<dbReference type="Proteomes" id="UP000826271">
    <property type="component" value="Unassembled WGS sequence"/>
</dbReference>
<dbReference type="InterPro" id="IPR007750">
    <property type="entry name" value="DUF674"/>
</dbReference>
<evidence type="ECO:0000313" key="1">
    <source>
        <dbReference type="EMBL" id="KAG8372837.1"/>
    </source>
</evidence>
<accession>A0AAV6WWJ0</accession>
<sequence length="250" mass="27263">MAEPTLSLKLLIDTKGKRVLFAETDKDCVDFLFHILSLPVARVTSLLKNDGVMGSLANIYESVENLHESYIQPNQSKDALLKPIPPIAIRGYSAPLTLLLNDAPPPKTDQKFYKCSYYSNCSSYITEDPTAVCPNCSRKMSENMSYVAPAGGQQASSGEGGFVRGVVTYMVLDDLSVRPLSSISSINLLNKFNVKDVSALEEKDVNLGMNEAVKLLKASLQSKKVLTDVFLENVTGCELQVEETNAGSLD</sequence>
<name>A0AAV6WWJ0_9LAMI</name>
<dbReference type="PANTHER" id="PTHR33103">
    <property type="entry name" value="OS01G0153900 PROTEIN"/>
    <property type="match status" value="1"/>
</dbReference>
<comment type="caution">
    <text evidence="1">The sequence shown here is derived from an EMBL/GenBank/DDBJ whole genome shotgun (WGS) entry which is preliminary data.</text>
</comment>
<keyword evidence="2" id="KW-1185">Reference proteome</keyword>
<dbReference type="EMBL" id="WHWC01000012">
    <property type="protein sequence ID" value="KAG8372837.1"/>
    <property type="molecule type" value="Genomic_DNA"/>
</dbReference>
<dbReference type="AlphaFoldDB" id="A0AAV6WWJ0"/>
<evidence type="ECO:0008006" key="3">
    <source>
        <dbReference type="Google" id="ProtNLM"/>
    </source>
</evidence>
<dbReference type="Pfam" id="PF05056">
    <property type="entry name" value="DUF674"/>
    <property type="match status" value="1"/>
</dbReference>
<gene>
    <name evidence="1" type="ORF">BUALT_Bualt12G0108500</name>
</gene>
<proteinExistence type="predicted"/>